<dbReference type="EMBL" id="JAACJP010000003">
    <property type="protein sequence ID" value="KAF5385968.1"/>
    <property type="molecule type" value="Genomic_DNA"/>
</dbReference>
<proteinExistence type="predicted"/>
<dbReference type="CDD" id="cd11296">
    <property type="entry name" value="O-FucT_like"/>
    <property type="match status" value="1"/>
</dbReference>
<reference evidence="2 3" key="1">
    <citation type="journal article" date="2020" name="ISME J.">
        <title>Uncovering the hidden diversity of litter-decomposition mechanisms in mushroom-forming fungi.</title>
        <authorList>
            <person name="Floudas D."/>
            <person name="Bentzer J."/>
            <person name="Ahren D."/>
            <person name="Johansson T."/>
            <person name="Persson P."/>
            <person name="Tunlid A."/>
        </authorList>
    </citation>
    <scope>NUCLEOTIDE SEQUENCE [LARGE SCALE GENOMIC DNA]</scope>
    <source>
        <strain evidence="2 3">CBS 661.87</strain>
    </source>
</reference>
<name>A0A8H5HMB2_9AGAR</name>
<keyword evidence="3" id="KW-1185">Reference proteome</keyword>
<keyword evidence="1" id="KW-0472">Membrane</keyword>
<evidence type="ECO:0000313" key="3">
    <source>
        <dbReference type="Proteomes" id="UP000565441"/>
    </source>
</evidence>
<keyword evidence="1" id="KW-1133">Transmembrane helix</keyword>
<dbReference type="Gene3D" id="3.40.50.11350">
    <property type="match status" value="1"/>
</dbReference>
<accession>A0A8H5HMB2</accession>
<dbReference type="OrthoDB" id="2559662at2759"/>
<dbReference type="AlphaFoldDB" id="A0A8H5HMB2"/>
<evidence type="ECO:0000256" key="1">
    <source>
        <dbReference type="SAM" id="Phobius"/>
    </source>
</evidence>
<comment type="caution">
    <text evidence="2">The sequence shown here is derived from an EMBL/GenBank/DDBJ whole genome shotgun (WGS) entry which is preliminary data.</text>
</comment>
<sequence length="414" mass="47333">MQYRNYLASPSSWRLLRLFLAFIVASSLLISYLFLKSRPSYALYTILAKHEISESRRFIHNSPDNKYVLFKQLQGAGFNNQAQEILLFHHLAWLTSRVYVYQPIIWRPRGSQATVPLSAFMPGVTRNSISAAVFNEACSPEETKRIKVRVNNGVLWEYTKQQLNGREKCIVVEDWILNWNFLASAALHDIWPEFQKYLSKYFQWSDPIRAIAARAHNHLNLRESLSNPDGEPYIALHFRRGDFEGHCQSLAEHYTGFTTWATLPSLDPSTYPPTLTTANQTSVIEHCYPTLHRIVEIIDAQVRDKPHLRTIHVLHDGAWDHPLVYAQHYRLEATLTNAARAKRAGWVGGPMRRVTHSGQVPIRWGEADWAVMVDVELARRAEVFIGNGYSSLSTQVVALRLGADGGRVEDITLL</sequence>
<organism evidence="2 3">
    <name type="scientific">Tricholomella constricta</name>
    <dbReference type="NCBI Taxonomy" id="117010"/>
    <lineage>
        <taxon>Eukaryota</taxon>
        <taxon>Fungi</taxon>
        <taxon>Dikarya</taxon>
        <taxon>Basidiomycota</taxon>
        <taxon>Agaricomycotina</taxon>
        <taxon>Agaricomycetes</taxon>
        <taxon>Agaricomycetidae</taxon>
        <taxon>Agaricales</taxon>
        <taxon>Tricholomatineae</taxon>
        <taxon>Lyophyllaceae</taxon>
        <taxon>Tricholomella</taxon>
    </lineage>
</organism>
<protein>
    <submittedName>
        <fullName evidence="2">Uncharacterized protein</fullName>
    </submittedName>
</protein>
<gene>
    <name evidence="2" type="ORF">D9615_002678</name>
</gene>
<dbReference type="Proteomes" id="UP000565441">
    <property type="component" value="Unassembled WGS sequence"/>
</dbReference>
<evidence type="ECO:0000313" key="2">
    <source>
        <dbReference type="EMBL" id="KAF5385968.1"/>
    </source>
</evidence>
<feature type="transmembrane region" description="Helical" evidence="1">
    <location>
        <begin position="15"/>
        <end position="35"/>
    </location>
</feature>
<keyword evidence="1" id="KW-0812">Transmembrane</keyword>